<sequence length="127" mass="14640">MSGKRHFMHEYNSSLSLSNLTRNRKRWQQHTQASWLFQLGNRPITVRLIKRHLIVDLQEGPTLPWISPLVKRRSEFAFPSTTGSNVRVERCWRKAPLEAPNSWKAPLFSQLGTGGGNIRYAVGMLKI</sequence>
<gene>
    <name evidence="1" type="ORF">HNY73_016616</name>
</gene>
<evidence type="ECO:0000313" key="1">
    <source>
        <dbReference type="EMBL" id="KAF8774013.1"/>
    </source>
</evidence>
<keyword evidence="2" id="KW-1185">Reference proteome</keyword>
<dbReference type="EMBL" id="JABXBU010002227">
    <property type="protein sequence ID" value="KAF8774013.1"/>
    <property type="molecule type" value="Genomic_DNA"/>
</dbReference>
<accession>A0A8T0EJ17</accession>
<organism evidence="1 2">
    <name type="scientific">Argiope bruennichi</name>
    <name type="common">Wasp spider</name>
    <name type="synonym">Aranea bruennichi</name>
    <dbReference type="NCBI Taxonomy" id="94029"/>
    <lineage>
        <taxon>Eukaryota</taxon>
        <taxon>Metazoa</taxon>
        <taxon>Ecdysozoa</taxon>
        <taxon>Arthropoda</taxon>
        <taxon>Chelicerata</taxon>
        <taxon>Arachnida</taxon>
        <taxon>Araneae</taxon>
        <taxon>Araneomorphae</taxon>
        <taxon>Entelegynae</taxon>
        <taxon>Araneoidea</taxon>
        <taxon>Araneidae</taxon>
        <taxon>Argiope</taxon>
    </lineage>
</organism>
<reference evidence="1" key="1">
    <citation type="journal article" date="2020" name="bioRxiv">
        <title>Chromosome-level reference genome of the European wasp spider Argiope bruennichi: a resource for studies on range expansion and evolutionary adaptation.</title>
        <authorList>
            <person name="Sheffer M.M."/>
            <person name="Hoppe A."/>
            <person name="Krehenwinkel H."/>
            <person name="Uhl G."/>
            <person name="Kuss A.W."/>
            <person name="Jensen L."/>
            <person name="Jensen C."/>
            <person name="Gillespie R.G."/>
            <person name="Hoff K.J."/>
            <person name="Prost S."/>
        </authorList>
    </citation>
    <scope>NUCLEOTIDE SEQUENCE</scope>
</reference>
<evidence type="ECO:0000313" key="2">
    <source>
        <dbReference type="Proteomes" id="UP000807504"/>
    </source>
</evidence>
<reference evidence="1" key="2">
    <citation type="submission" date="2020-06" db="EMBL/GenBank/DDBJ databases">
        <authorList>
            <person name="Sheffer M."/>
        </authorList>
    </citation>
    <scope>NUCLEOTIDE SEQUENCE</scope>
</reference>
<name>A0A8T0EJ17_ARGBR</name>
<dbReference type="Proteomes" id="UP000807504">
    <property type="component" value="Unassembled WGS sequence"/>
</dbReference>
<protein>
    <submittedName>
        <fullName evidence="1">Uncharacterized protein</fullName>
    </submittedName>
</protein>
<dbReference type="AlphaFoldDB" id="A0A8T0EJ17"/>
<comment type="caution">
    <text evidence="1">The sequence shown here is derived from an EMBL/GenBank/DDBJ whole genome shotgun (WGS) entry which is preliminary data.</text>
</comment>
<proteinExistence type="predicted"/>